<dbReference type="WBParaSite" id="MBELARI_LOCUS18618">
    <property type="protein sequence ID" value="MBELARI_LOCUS18618"/>
    <property type="gene ID" value="MBELARI_LOCUS18618"/>
</dbReference>
<feature type="chain" id="PRO_5041995044" evidence="2">
    <location>
        <begin position="17"/>
        <end position="289"/>
    </location>
</feature>
<dbReference type="AlphaFoldDB" id="A0AAF3EWN1"/>
<evidence type="ECO:0000313" key="3">
    <source>
        <dbReference type="Proteomes" id="UP000887575"/>
    </source>
</evidence>
<feature type="signal peptide" evidence="2">
    <location>
        <begin position="1"/>
        <end position="16"/>
    </location>
</feature>
<name>A0AAF3EWN1_9BILA</name>
<feature type="region of interest" description="Disordered" evidence="1">
    <location>
        <begin position="171"/>
        <end position="191"/>
    </location>
</feature>
<dbReference type="Proteomes" id="UP000887575">
    <property type="component" value="Unassembled WGS sequence"/>
</dbReference>
<sequence length="289" mass="29970">MFRIFFLAQFFVFITAQFYSSGYGSCSQYLSQPCSCPSYCRSYIQMYQGYYGQGQSCNTGGYGMSSSYGNGQSGYGGGYGSYNGQGGAYGPSANYFAGYNGKWTNSWGDSDPQGGSYQGPHKEAIGHYMSHRKKFHFDFDSLEDSDDRITLPASTKEKDVWSDDAFASMNSKSSAKTDFDEELPEFSSSEVRLRPEARMSEGIPSLSPSRSSAGVPFPSGTSGTGLGGIGIGGGVNAAGVGVNTGLGINAPGLGSPGGGSLVGVSSGLNIGIPGIGPIGIGSGIGIGKK</sequence>
<evidence type="ECO:0000256" key="2">
    <source>
        <dbReference type="SAM" id="SignalP"/>
    </source>
</evidence>
<organism evidence="3 4">
    <name type="scientific">Mesorhabditis belari</name>
    <dbReference type="NCBI Taxonomy" id="2138241"/>
    <lineage>
        <taxon>Eukaryota</taxon>
        <taxon>Metazoa</taxon>
        <taxon>Ecdysozoa</taxon>
        <taxon>Nematoda</taxon>
        <taxon>Chromadorea</taxon>
        <taxon>Rhabditida</taxon>
        <taxon>Rhabditina</taxon>
        <taxon>Rhabditomorpha</taxon>
        <taxon>Rhabditoidea</taxon>
        <taxon>Rhabditidae</taxon>
        <taxon>Mesorhabditinae</taxon>
        <taxon>Mesorhabditis</taxon>
    </lineage>
</organism>
<proteinExistence type="predicted"/>
<evidence type="ECO:0000256" key="1">
    <source>
        <dbReference type="SAM" id="MobiDB-lite"/>
    </source>
</evidence>
<keyword evidence="3" id="KW-1185">Reference proteome</keyword>
<keyword evidence="2" id="KW-0732">Signal</keyword>
<protein>
    <submittedName>
        <fullName evidence="4">Uncharacterized protein</fullName>
    </submittedName>
</protein>
<reference evidence="4" key="1">
    <citation type="submission" date="2024-02" db="UniProtKB">
        <authorList>
            <consortium name="WormBaseParasite"/>
        </authorList>
    </citation>
    <scope>IDENTIFICATION</scope>
</reference>
<evidence type="ECO:0000313" key="4">
    <source>
        <dbReference type="WBParaSite" id="MBELARI_LOCUS18618"/>
    </source>
</evidence>
<accession>A0AAF3EWN1</accession>